<dbReference type="AlphaFoldDB" id="W2CXC0"/>
<accession>W2CXC0</accession>
<reference evidence="1 2" key="1">
    <citation type="submission" date="2013-11" db="EMBL/GenBank/DDBJ databases">
        <title>Single cell genomics of uncultured Tannerella BU063 (oral taxon 286).</title>
        <authorList>
            <person name="Beall C.J."/>
            <person name="Campbell A.G."/>
            <person name="Griffen A.L."/>
            <person name="Podar M."/>
            <person name="Leys E.J."/>
        </authorList>
    </citation>
    <scope>NUCLEOTIDE SEQUENCE [LARGE SCALE GENOMIC DNA]</scope>
    <source>
        <strain evidence="1">Cell 8/11</strain>
    </source>
</reference>
<dbReference type="Proteomes" id="UP000034980">
    <property type="component" value="Unassembled WGS sequence"/>
</dbReference>
<organism evidence="1 2">
    <name type="scientific">Tannerella sp. oral taxon BU063 isolate Cell 8/11</name>
    <dbReference type="NCBI Taxonomy" id="1411915"/>
    <lineage>
        <taxon>Bacteria</taxon>
        <taxon>Pseudomonadati</taxon>
        <taxon>Bacteroidota</taxon>
        <taxon>Bacteroidia</taxon>
        <taxon>Bacteroidales</taxon>
        <taxon>Tannerellaceae</taxon>
        <taxon>Tannerella</taxon>
    </lineage>
</organism>
<sequence length="104" mass="11416">MYREKLPCPGRGLVLIQEKKQKKIKASPRPGNLAGYMWEWKRGRGIWPGTCGGGKWGVFFFAPPVADRYLSGGGLNIGACALLLQAILNNPAAHARDALHFLQI</sequence>
<evidence type="ECO:0000313" key="2">
    <source>
        <dbReference type="Proteomes" id="UP000034980"/>
    </source>
</evidence>
<evidence type="ECO:0000313" key="1">
    <source>
        <dbReference type="EMBL" id="ETK11062.1"/>
    </source>
</evidence>
<comment type="caution">
    <text evidence="1">The sequence shown here is derived from an EMBL/GenBank/DDBJ whole genome shotgun (WGS) entry which is preliminary data.</text>
</comment>
<dbReference type="EMBL" id="AYYF01001618">
    <property type="protein sequence ID" value="ETK11062.1"/>
    <property type="molecule type" value="Genomic_DNA"/>
</dbReference>
<name>W2CXC0_9BACT</name>
<proteinExistence type="predicted"/>
<gene>
    <name evidence="1" type="ORF">T235_17430</name>
</gene>
<protein>
    <submittedName>
        <fullName evidence="1">Uncharacterized protein</fullName>
    </submittedName>
</protein>